<protein>
    <submittedName>
        <fullName evidence="1">Uncharacterized protein</fullName>
    </submittedName>
</protein>
<reference evidence="1" key="1">
    <citation type="submission" date="2020-05" db="EMBL/GenBank/DDBJ databases">
        <authorList>
            <person name="Chiriac C."/>
            <person name="Salcher M."/>
            <person name="Ghai R."/>
            <person name="Kavagutti S V."/>
        </authorList>
    </citation>
    <scope>NUCLEOTIDE SEQUENCE</scope>
</reference>
<gene>
    <name evidence="1" type="ORF">UFOVP380_16</name>
</gene>
<sequence length="118" mass="13154">MDLALDKTTHDLIIAAGDVTLVEGGNWVQQSIKQNLLTMLSEWFLDRTVGLPWFDELLAKGTEPNRIRQLLIREIVGTKGVERLNRLTLDVDASTRRATVDFEAMAQGQVITGTEVFG</sequence>
<name>A0A6J7X257_9CAUD</name>
<evidence type="ECO:0000313" key="1">
    <source>
        <dbReference type="EMBL" id="CAB5223205.1"/>
    </source>
</evidence>
<accession>A0A6J7X257</accession>
<proteinExistence type="predicted"/>
<dbReference type="InterPro" id="IPR020288">
    <property type="entry name" value="Sheath_initiator"/>
</dbReference>
<dbReference type="EMBL" id="LR798317">
    <property type="protein sequence ID" value="CAB5223205.1"/>
    <property type="molecule type" value="Genomic_DNA"/>
</dbReference>
<organism evidence="1">
    <name type="scientific">uncultured Caudovirales phage</name>
    <dbReference type="NCBI Taxonomy" id="2100421"/>
    <lineage>
        <taxon>Viruses</taxon>
        <taxon>Duplodnaviria</taxon>
        <taxon>Heunggongvirae</taxon>
        <taxon>Uroviricota</taxon>
        <taxon>Caudoviricetes</taxon>
        <taxon>Peduoviridae</taxon>
        <taxon>Maltschvirus</taxon>
        <taxon>Maltschvirus maltsch</taxon>
    </lineage>
</organism>
<dbReference type="Pfam" id="PF10934">
    <property type="entry name" value="Sheath_initiator"/>
    <property type="match status" value="1"/>
</dbReference>